<dbReference type="PANTHER" id="PTHR11113:SF14">
    <property type="entry name" value="N-ACETYLGLUCOSAMINE-6-PHOSPHATE DEACETYLASE"/>
    <property type="match status" value="1"/>
</dbReference>
<dbReference type="PANTHER" id="PTHR11113">
    <property type="entry name" value="N-ACETYLGLUCOSAMINE-6-PHOSPHATE DEACETYLASE"/>
    <property type="match status" value="1"/>
</dbReference>
<evidence type="ECO:0000313" key="7">
    <source>
        <dbReference type="EMBL" id="MEL3970880.1"/>
    </source>
</evidence>
<dbReference type="GO" id="GO:0008448">
    <property type="term" value="F:N-acetylglucosamine-6-phosphate deacetylase activity"/>
    <property type="evidence" value="ECO:0007669"/>
    <property type="project" value="UniProtKB-EC"/>
</dbReference>
<evidence type="ECO:0000256" key="4">
    <source>
        <dbReference type="ARBA" id="ARBA00023277"/>
    </source>
</evidence>
<dbReference type="SUPFAM" id="SSF51556">
    <property type="entry name" value="Metallo-dependent hydrolases"/>
    <property type="match status" value="1"/>
</dbReference>
<dbReference type="EC" id="3.5.1.25" evidence="7"/>
<comment type="caution">
    <text evidence="7">The sequence shown here is derived from an EMBL/GenBank/DDBJ whole genome shotgun (WGS) entry which is preliminary data.</text>
</comment>
<dbReference type="RefSeq" id="WP_341979538.1">
    <property type="nucleotide sequence ID" value="NZ_JBBYAF010000002.1"/>
</dbReference>
<keyword evidence="2" id="KW-0479">Metal-binding</keyword>
<evidence type="ECO:0000256" key="1">
    <source>
        <dbReference type="ARBA" id="ARBA00010716"/>
    </source>
</evidence>
<dbReference type="InterPro" id="IPR011059">
    <property type="entry name" value="Metal-dep_hydrolase_composite"/>
</dbReference>
<dbReference type="SUPFAM" id="SSF51338">
    <property type="entry name" value="Composite domain of metallo-dependent hydrolases"/>
    <property type="match status" value="1"/>
</dbReference>
<comment type="similarity">
    <text evidence="1 5">Belongs to the metallo-dependent hydrolases superfamily. NagA family.</text>
</comment>
<accession>A0ABU9K603</accession>
<dbReference type="Proteomes" id="UP001389717">
    <property type="component" value="Unassembled WGS sequence"/>
</dbReference>
<feature type="domain" description="Amidohydrolase-related" evidence="6">
    <location>
        <begin position="47"/>
        <end position="375"/>
    </location>
</feature>
<sequence length="378" mass="41451">MYYLKGDIITDGQRFQNKTIGISKGKIFYVGEDEPINVSNLYITKGVICPGFVDIHLHGVSGDDFMDSAEAFDKIAERLPRYGVTSFLATSRTAAISDLEAFLIRATSFERKPSYSQLLGVHIEGPWISPVYPGAQKGSLIRRLTAGDAQFIILPHSDIVSIITLAPEEVEDRSVFEQLYSKGIRLSAGHTNASLEDVKLAISHGLRQITHTFNAMSPVHHRIPGTAAAALICEELTCEIIPDGLHVHPDMIGFLYKVKGREKLMLISDCTGYNSLDDGEYFLRGKHLIKKGNQLRLKDGPLAGSAITLDQGVKYAVDQCKIPLEDAVYMAGKGPLKAIGKDAVKGSIKEGFDADLVVLDEELKVEMTVVNGEIVYKK</sequence>
<evidence type="ECO:0000256" key="2">
    <source>
        <dbReference type="ARBA" id="ARBA00022723"/>
    </source>
</evidence>
<proteinExistence type="inferred from homology"/>
<protein>
    <submittedName>
        <fullName evidence="7">N-acetylglucosamine-6-phosphate deacetylase</fullName>
        <ecNumber evidence="7">3.5.1.25</ecNumber>
    </submittedName>
</protein>
<dbReference type="NCBIfam" id="TIGR00221">
    <property type="entry name" value="nagA"/>
    <property type="match status" value="1"/>
</dbReference>
<dbReference type="InterPro" id="IPR032466">
    <property type="entry name" value="Metal_Hydrolase"/>
</dbReference>
<keyword evidence="3 5" id="KW-0378">Hydrolase</keyword>
<dbReference type="PIRSF" id="PIRSF038994">
    <property type="entry name" value="NagA"/>
    <property type="match status" value="1"/>
</dbReference>
<dbReference type="InterPro" id="IPR003764">
    <property type="entry name" value="GlcNAc_6-P_deAcase"/>
</dbReference>
<dbReference type="Gene3D" id="2.30.40.10">
    <property type="entry name" value="Urease, subunit C, domain 1"/>
    <property type="match status" value="1"/>
</dbReference>
<keyword evidence="4 5" id="KW-0119">Carbohydrate metabolism</keyword>
<dbReference type="EMBL" id="JBBYAF010000002">
    <property type="protein sequence ID" value="MEL3970880.1"/>
    <property type="molecule type" value="Genomic_DNA"/>
</dbReference>
<name>A0ABU9K603_9BACI</name>
<evidence type="ECO:0000313" key="8">
    <source>
        <dbReference type="Proteomes" id="UP001389717"/>
    </source>
</evidence>
<evidence type="ECO:0000256" key="5">
    <source>
        <dbReference type="PIRNR" id="PIRNR038994"/>
    </source>
</evidence>
<dbReference type="Gene3D" id="3.20.20.140">
    <property type="entry name" value="Metal-dependent hydrolases"/>
    <property type="match status" value="1"/>
</dbReference>
<dbReference type="Pfam" id="PF01979">
    <property type="entry name" value="Amidohydro_1"/>
    <property type="match status" value="1"/>
</dbReference>
<gene>
    <name evidence="7" type="primary">nagA</name>
    <name evidence="7" type="ORF">AAEO50_01195</name>
</gene>
<evidence type="ECO:0000259" key="6">
    <source>
        <dbReference type="Pfam" id="PF01979"/>
    </source>
</evidence>
<organism evidence="7 8">
    <name type="scientific">Rossellomorea oryzaecorticis</name>
    <dbReference type="NCBI Taxonomy" id="1396505"/>
    <lineage>
        <taxon>Bacteria</taxon>
        <taxon>Bacillati</taxon>
        <taxon>Bacillota</taxon>
        <taxon>Bacilli</taxon>
        <taxon>Bacillales</taxon>
        <taxon>Bacillaceae</taxon>
        <taxon>Rossellomorea</taxon>
    </lineage>
</organism>
<dbReference type="CDD" id="cd00854">
    <property type="entry name" value="NagA"/>
    <property type="match status" value="1"/>
</dbReference>
<reference evidence="7 8" key="1">
    <citation type="submission" date="2024-04" db="EMBL/GenBank/DDBJ databases">
        <title>Bacillus oryzaecorticis sp. nov., a moderately halophilic bacterium isolated from rice husks.</title>
        <authorList>
            <person name="Zhu H.-S."/>
        </authorList>
    </citation>
    <scope>NUCLEOTIDE SEQUENCE [LARGE SCALE GENOMIC DNA]</scope>
    <source>
        <strain evidence="7 8">ZC255</strain>
    </source>
</reference>
<evidence type="ECO:0000256" key="3">
    <source>
        <dbReference type="ARBA" id="ARBA00022801"/>
    </source>
</evidence>
<dbReference type="InterPro" id="IPR006680">
    <property type="entry name" value="Amidohydro-rel"/>
</dbReference>
<keyword evidence="8" id="KW-1185">Reference proteome</keyword>